<dbReference type="EMBL" id="BJON01000020">
    <property type="protein sequence ID" value="GED71385.1"/>
    <property type="molecule type" value="Genomic_DNA"/>
</dbReference>
<protein>
    <submittedName>
        <fullName evidence="4">Uncharacterized protein</fullName>
    </submittedName>
</protein>
<keyword evidence="2" id="KW-1133">Transmembrane helix</keyword>
<evidence type="ECO:0000256" key="1">
    <source>
        <dbReference type="SAM" id="Coils"/>
    </source>
</evidence>
<keyword evidence="1" id="KW-0175">Coiled coil</keyword>
<dbReference type="RefSeq" id="WP_049741694.1">
    <property type="nucleotide sequence ID" value="NZ_BJON01000020.1"/>
</dbReference>
<gene>
    <name evidence="4" type="ORF">ADS79_27830</name>
    <name evidence="3" type="ORF">BRE01_50870</name>
</gene>
<reference evidence="4" key="2">
    <citation type="submission" date="2015-07" db="EMBL/GenBank/DDBJ databases">
        <title>MeaNS - Measles Nucleotide Surveillance Program.</title>
        <authorList>
            <person name="Tran T."/>
            <person name="Druce J."/>
        </authorList>
    </citation>
    <scope>NUCLEOTIDE SEQUENCE</scope>
    <source>
        <strain evidence="4">DSM 9887</strain>
    </source>
</reference>
<sequence length="105" mass="11667">MDEIKDLQKGITEILVAIGKIETEIKQLSSMSGKLEQTDKLANEALQSTKAAHKRIDELSKRLDELEKKIEEDKKQNKDDKKWMIGTAIGAVALILNLIKGGVGH</sequence>
<dbReference type="EMBL" id="LGIQ01000011">
    <property type="protein sequence ID" value="KNB69664.1"/>
    <property type="molecule type" value="Genomic_DNA"/>
</dbReference>
<keyword evidence="6" id="KW-1185">Reference proteome</keyword>
<comment type="caution">
    <text evidence="4">The sequence shown here is derived from an EMBL/GenBank/DDBJ whole genome shotgun (WGS) entry which is preliminary data.</text>
</comment>
<dbReference type="Proteomes" id="UP000036834">
    <property type="component" value="Unassembled WGS sequence"/>
</dbReference>
<evidence type="ECO:0000313" key="6">
    <source>
        <dbReference type="Proteomes" id="UP000319578"/>
    </source>
</evidence>
<dbReference type="PATRIC" id="fig|54915.3.peg.4760"/>
<feature type="coiled-coil region" evidence="1">
    <location>
        <begin position="49"/>
        <end position="76"/>
    </location>
</feature>
<reference evidence="5" key="1">
    <citation type="submission" date="2015-07" db="EMBL/GenBank/DDBJ databases">
        <title>Genome sequencing project for genomic taxonomy and phylogenomics of Bacillus-like bacteria.</title>
        <authorList>
            <person name="Liu B."/>
            <person name="Wang J."/>
            <person name="Zhu Y."/>
            <person name="Liu G."/>
            <person name="Chen Q."/>
            <person name="Chen Z."/>
            <person name="Lan J."/>
            <person name="Che J."/>
            <person name="Ge C."/>
            <person name="Shi H."/>
            <person name="Pan Z."/>
            <person name="Liu X."/>
        </authorList>
    </citation>
    <scope>NUCLEOTIDE SEQUENCE [LARGE SCALE GENOMIC DNA]</scope>
    <source>
        <strain evidence="5">DSM 9887</strain>
    </source>
</reference>
<proteinExistence type="predicted"/>
<dbReference type="STRING" id="54915.ADS79_27830"/>
<evidence type="ECO:0000313" key="5">
    <source>
        <dbReference type="Proteomes" id="UP000036834"/>
    </source>
</evidence>
<keyword evidence="2" id="KW-0812">Transmembrane</keyword>
<dbReference type="AlphaFoldDB" id="A0A0K9YLU0"/>
<accession>A0A0K9YLU0</accession>
<dbReference type="Proteomes" id="UP000319578">
    <property type="component" value="Unassembled WGS sequence"/>
</dbReference>
<evidence type="ECO:0000256" key="2">
    <source>
        <dbReference type="SAM" id="Phobius"/>
    </source>
</evidence>
<name>A0A0K9YLU0_9BACL</name>
<feature type="transmembrane region" description="Helical" evidence="2">
    <location>
        <begin position="83"/>
        <end position="103"/>
    </location>
</feature>
<keyword evidence="2" id="KW-0472">Membrane</keyword>
<evidence type="ECO:0000313" key="4">
    <source>
        <dbReference type="EMBL" id="KNB69664.1"/>
    </source>
</evidence>
<evidence type="ECO:0000313" key="3">
    <source>
        <dbReference type="EMBL" id="GED71385.1"/>
    </source>
</evidence>
<organism evidence="4 5">
    <name type="scientific">Brevibacillus reuszeri</name>
    <dbReference type="NCBI Taxonomy" id="54915"/>
    <lineage>
        <taxon>Bacteria</taxon>
        <taxon>Bacillati</taxon>
        <taxon>Bacillota</taxon>
        <taxon>Bacilli</taxon>
        <taxon>Bacillales</taxon>
        <taxon>Paenibacillaceae</taxon>
        <taxon>Brevibacillus</taxon>
    </lineage>
</organism>
<dbReference type="SUPFAM" id="SSF58100">
    <property type="entry name" value="Bacterial hemolysins"/>
    <property type="match status" value="1"/>
</dbReference>
<dbReference type="OrthoDB" id="2186744at2"/>
<reference evidence="3 6" key="3">
    <citation type="submission" date="2019-06" db="EMBL/GenBank/DDBJ databases">
        <title>Whole genome shotgun sequence of Brevibacillus reuszeri NBRC 15719.</title>
        <authorList>
            <person name="Hosoyama A."/>
            <person name="Uohara A."/>
            <person name="Ohji S."/>
            <person name="Ichikawa N."/>
        </authorList>
    </citation>
    <scope>NUCLEOTIDE SEQUENCE [LARGE SCALE GENOMIC DNA]</scope>
    <source>
        <strain evidence="3 6">NBRC 15719</strain>
    </source>
</reference>